<comment type="similarity">
    <text evidence="1">Belongs to the FAD-binding monooxygenase family.</text>
</comment>
<comment type="caution">
    <text evidence="6">The sequence shown here is derived from an EMBL/GenBank/DDBJ whole genome shotgun (WGS) entry which is preliminary data.</text>
</comment>
<proteinExistence type="inferred from homology"/>
<keyword evidence="7" id="KW-1185">Reference proteome</keyword>
<feature type="transmembrane region" description="Helical" evidence="5">
    <location>
        <begin position="507"/>
        <end position="525"/>
    </location>
</feature>
<dbReference type="InterPro" id="IPR051209">
    <property type="entry name" value="FAD-bind_Monooxygenase_sf"/>
</dbReference>
<dbReference type="InterPro" id="IPR020946">
    <property type="entry name" value="Flavin_mOase-like"/>
</dbReference>
<keyword evidence="2" id="KW-0285">Flavoprotein</keyword>
<dbReference type="PANTHER" id="PTHR42877:SF10">
    <property type="entry name" value="L-ORNITHINE N(5)-OXYGENASE"/>
    <property type="match status" value="1"/>
</dbReference>
<dbReference type="GO" id="GO:0004499">
    <property type="term" value="F:N,N-dimethylaniline monooxygenase activity"/>
    <property type="evidence" value="ECO:0007669"/>
    <property type="project" value="InterPro"/>
</dbReference>
<dbReference type="AlphaFoldDB" id="A0AA39U1V6"/>
<dbReference type="PANTHER" id="PTHR42877">
    <property type="entry name" value="L-ORNITHINE N(5)-MONOOXYGENASE-RELATED"/>
    <property type="match status" value="1"/>
</dbReference>
<evidence type="ECO:0000313" key="7">
    <source>
        <dbReference type="Proteomes" id="UP001174934"/>
    </source>
</evidence>
<keyword evidence="5" id="KW-0812">Transmembrane</keyword>
<dbReference type="Gene3D" id="3.50.50.60">
    <property type="entry name" value="FAD/NAD(P)-binding domain"/>
    <property type="match status" value="2"/>
</dbReference>
<name>A0AA39U1V6_9PEZI</name>
<dbReference type="Pfam" id="PF00743">
    <property type="entry name" value="FMO-like"/>
    <property type="match status" value="1"/>
</dbReference>
<organism evidence="6 7">
    <name type="scientific">Bombardia bombarda</name>
    <dbReference type="NCBI Taxonomy" id="252184"/>
    <lineage>
        <taxon>Eukaryota</taxon>
        <taxon>Fungi</taxon>
        <taxon>Dikarya</taxon>
        <taxon>Ascomycota</taxon>
        <taxon>Pezizomycotina</taxon>
        <taxon>Sordariomycetes</taxon>
        <taxon>Sordariomycetidae</taxon>
        <taxon>Sordariales</taxon>
        <taxon>Lasiosphaeriaceae</taxon>
        <taxon>Bombardia</taxon>
    </lineage>
</organism>
<keyword evidence="5" id="KW-1133">Transmembrane helix</keyword>
<protein>
    <submittedName>
        <fullName evidence="6">Uncharacterized protein</fullName>
    </submittedName>
</protein>
<keyword evidence="4" id="KW-0560">Oxidoreductase</keyword>
<evidence type="ECO:0000256" key="3">
    <source>
        <dbReference type="ARBA" id="ARBA00022827"/>
    </source>
</evidence>
<accession>A0AA39U1V6</accession>
<dbReference type="EMBL" id="JAULSR010000011">
    <property type="protein sequence ID" value="KAK0610055.1"/>
    <property type="molecule type" value="Genomic_DNA"/>
</dbReference>
<evidence type="ECO:0000256" key="1">
    <source>
        <dbReference type="ARBA" id="ARBA00010139"/>
    </source>
</evidence>
<dbReference type="Pfam" id="PF13450">
    <property type="entry name" value="NAD_binding_8"/>
    <property type="match status" value="1"/>
</dbReference>
<dbReference type="GO" id="GO:0050660">
    <property type="term" value="F:flavin adenine dinucleotide binding"/>
    <property type="evidence" value="ECO:0007669"/>
    <property type="project" value="InterPro"/>
</dbReference>
<sequence>MAPSAQEPPTYSQFACIGTGFSGIALGAQLQRWYGITDIRFFEQQTSLGGTWHINRYPGAACDIPSALYSLSFETNPNWTRVMPAQEELFKYLKRVSDKYNLTDKMSFNTTVTRCEWVPQTSRWRIHTRDAKTGATLRLHEAQFLFSGAGLFNSPRDAGVPGAESFNGRIVHSGRWPTDDSFTLENKNVVVFGNGCTGSQIVPAIVGQTKHTTQIIRSRHWVMPPLDRVMTPALRAILTWVPGTMLLQRFFIFCLIENHWRGFYMTEAGARFRKKYEAICTQYFKATAPEKYHDMLIPDWSIGCKRRVFDCGYLESLHAENLTLTDEPADVIVLATGFDSNRYLGGVEVVGREGETLEEHWERAGGAGAYNASCLSGFPNFFLLMGPNSSTGHNSVVLATENMVNYALRVLKPLLEGKGATAEVKPDAEQTYVSDIQDGLKNTVFLKGGCASWYNRGTDAEGKKTWNASTYPYSQEYFWYRCLFPVWDDWVYGGKQTKSTIAKRQTGLLWVVTPLLLVAAGLFWLNATGGSKVEIPFVSDLAKSLKLKI</sequence>
<dbReference type="SUPFAM" id="SSF51905">
    <property type="entry name" value="FAD/NAD(P)-binding domain"/>
    <property type="match status" value="2"/>
</dbReference>
<gene>
    <name evidence="6" type="ORF">B0T17DRAFT_621331</name>
</gene>
<evidence type="ECO:0000313" key="6">
    <source>
        <dbReference type="EMBL" id="KAK0610055.1"/>
    </source>
</evidence>
<evidence type="ECO:0000256" key="4">
    <source>
        <dbReference type="ARBA" id="ARBA00023002"/>
    </source>
</evidence>
<dbReference type="InterPro" id="IPR036188">
    <property type="entry name" value="FAD/NAD-bd_sf"/>
</dbReference>
<dbReference type="GO" id="GO:0050661">
    <property type="term" value="F:NADP binding"/>
    <property type="evidence" value="ECO:0007669"/>
    <property type="project" value="InterPro"/>
</dbReference>
<reference evidence="6" key="1">
    <citation type="submission" date="2023-06" db="EMBL/GenBank/DDBJ databases">
        <title>Genome-scale phylogeny and comparative genomics of the fungal order Sordariales.</title>
        <authorList>
            <consortium name="Lawrence Berkeley National Laboratory"/>
            <person name="Hensen N."/>
            <person name="Bonometti L."/>
            <person name="Westerberg I."/>
            <person name="Brannstrom I.O."/>
            <person name="Guillou S."/>
            <person name="Cros-Aarteil S."/>
            <person name="Calhoun S."/>
            <person name="Haridas S."/>
            <person name="Kuo A."/>
            <person name="Mondo S."/>
            <person name="Pangilinan J."/>
            <person name="Riley R."/>
            <person name="LaButti K."/>
            <person name="Andreopoulos B."/>
            <person name="Lipzen A."/>
            <person name="Chen C."/>
            <person name="Yanf M."/>
            <person name="Daum C."/>
            <person name="Ng V."/>
            <person name="Clum A."/>
            <person name="Steindorff A."/>
            <person name="Ohm R."/>
            <person name="Martin F."/>
            <person name="Silar P."/>
            <person name="Natvig D."/>
            <person name="Lalanne C."/>
            <person name="Gautier V."/>
            <person name="Ament-velasquez S.L."/>
            <person name="Kruys A."/>
            <person name="Hutchinson M.I."/>
            <person name="Powell A.J."/>
            <person name="Barry K."/>
            <person name="Miller A.N."/>
            <person name="Grigoriev I.V."/>
            <person name="Debuchy R."/>
            <person name="Gladieux P."/>
            <person name="Thoren M.H."/>
            <person name="Johannesson H."/>
        </authorList>
    </citation>
    <scope>NUCLEOTIDE SEQUENCE</scope>
    <source>
        <strain evidence="6">SMH3391-2</strain>
    </source>
</reference>
<dbReference type="Proteomes" id="UP001174934">
    <property type="component" value="Unassembled WGS sequence"/>
</dbReference>
<keyword evidence="5" id="KW-0472">Membrane</keyword>
<evidence type="ECO:0000256" key="5">
    <source>
        <dbReference type="SAM" id="Phobius"/>
    </source>
</evidence>
<evidence type="ECO:0000256" key="2">
    <source>
        <dbReference type="ARBA" id="ARBA00022630"/>
    </source>
</evidence>
<keyword evidence="3" id="KW-0274">FAD</keyword>